<reference evidence="8 9" key="1">
    <citation type="journal article" date="2016" name="Nat. Commun.">
        <title>Thousands of microbial genomes shed light on interconnected biogeochemical processes in an aquifer system.</title>
        <authorList>
            <person name="Anantharaman K."/>
            <person name="Brown C.T."/>
            <person name="Hug L.A."/>
            <person name="Sharon I."/>
            <person name="Castelle C.J."/>
            <person name="Probst A.J."/>
            <person name="Thomas B.C."/>
            <person name="Singh A."/>
            <person name="Wilkins M.J."/>
            <person name="Karaoz U."/>
            <person name="Brodie E.L."/>
            <person name="Williams K.H."/>
            <person name="Hubbard S.S."/>
            <person name="Banfield J.F."/>
        </authorList>
    </citation>
    <scope>NUCLEOTIDE SEQUENCE [LARGE SCALE GENOMIC DNA]</scope>
</reference>
<proteinExistence type="predicted"/>
<evidence type="ECO:0000313" key="9">
    <source>
        <dbReference type="Proteomes" id="UP000178574"/>
    </source>
</evidence>
<keyword evidence="2" id="KW-0902">Two-component regulatory system</keyword>
<dbReference type="EMBL" id="MHQD01000021">
    <property type="protein sequence ID" value="OGZ96078.1"/>
    <property type="molecule type" value="Genomic_DNA"/>
</dbReference>
<keyword evidence="1 6" id="KW-0597">Phosphoprotein</keyword>
<dbReference type="AlphaFoldDB" id="A0A1G2KCE9"/>
<dbReference type="SUPFAM" id="SSF52172">
    <property type="entry name" value="CheY-like"/>
    <property type="match status" value="1"/>
</dbReference>
<dbReference type="GO" id="GO:0003677">
    <property type="term" value="F:DNA binding"/>
    <property type="evidence" value="ECO:0007669"/>
    <property type="project" value="UniProtKB-KW"/>
</dbReference>
<evidence type="ECO:0000256" key="2">
    <source>
        <dbReference type="ARBA" id="ARBA00023012"/>
    </source>
</evidence>
<dbReference type="CDD" id="cd17574">
    <property type="entry name" value="REC_OmpR"/>
    <property type="match status" value="1"/>
</dbReference>
<keyword evidence="3" id="KW-0805">Transcription regulation</keyword>
<dbReference type="InterPro" id="IPR011006">
    <property type="entry name" value="CheY-like_superfamily"/>
</dbReference>
<dbReference type="SMART" id="SM00448">
    <property type="entry name" value="REC"/>
    <property type="match status" value="1"/>
</dbReference>
<dbReference type="Pfam" id="PF00072">
    <property type="entry name" value="Response_reg"/>
    <property type="match status" value="1"/>
</dbReference>
<evidence type="ECO:0000313" key="8">
    <source>
        <dbReference type="EMBL" id="OGZ96078.1"/>
    </source>
</evidence>
<organism evidence="8 9">
    <name type="scientific">Candidatus Sungbacteria bacterium RIFCSPHIGHO2_01_FULL_50_25</name>
    <dbReference type="NCBI Taxonomy" id="1802265"/>
    <lineage>
        <taxon>Bacteria</taxon>
        <taxon>Candidatus Sungiibacteriota</taxon>
    </lineage>
</organism>
<protein>
    <recommendedName>
        <fullName evidence="7">Response regulatory domain-containing protein</fullName>
    </recommendedName>
</protein>
<dbReference type="FunFam" id="3.40.50.2300:FF:000001">
    <property type="entry name" value="DNA-binding response regulator PhoB"/>
    <property type="match status" value="1"/>
</dbReference>
<gene>
    <name evidence="8" type="ORF">A2847_02495</name>
</gene>
<evidence type="ECO:0000256" key="4">
    <source>
        <dbReference type="ARBA" id="ARBA00023125"/>
    </source>
</evidence>
<dbReference type="Proteomes" id="UP000178574">
    <property type="component" value="Unassembled WGS sequence"/>
</dbReference>
<dbReference type="Gene3D" id="3.40.50.2300">
    <property type="match status" value="1"/>
</dbReference>
<keyword evidence="4" id="KW-0238">DNA-binding</keyword>
<evidence type="ECO:0000256" key="1">
    <source>
        <dbReference type="ARBA" id="ARBA00022553"/>
    </source>
</evidence>
<sequence length="123" mass="13779">MQKILVVEDEINLRRSIEEILSKEGYAVVSASDGEEALSVVERERPDLILLDLVLPKKDGFSVLKALRENEATVKIPVVVLSNLGEMEDVGRVLELGANRYLVKTDYKLSEVVEKVRETLGKK</sequence>
<dbReference type="PROSITE" id="PS50110">
    <property type="entry name" value="RESPONSE_REGULATORY"/>
    <property type="match status" value="1"/>
</dbReference>
<dbReference type="PANTHER" id="PTHR44591:SF3">
    <property type="entry name" value="RESPONSE REGULATORY DOMAIN-CONTAINING PROTEIN"/>
    <property type="match status" value="1"/>
</dbReference>
<dbReference type="GO" id="GO:0000160">
    <property type="term" value="P:phosphorelay signal transduction system"/>
    <property type="evidence" value="ECO:0007669"/>
    <property type="project" value="UniProtKB-KW"/>
</dbReference>
<evidence type="ECO:0000256" key="3">
    <source>
        <dbReference type="ARBA" id="ARBA00023015"/>
    </source>
</evidence>
<evidence type="ECO:0000259" key="7">
    <source>
        <dbReference type="PROSITE" id="PS50110"/>
    </source>
</evidence>
<feature type="domain" description="Response regulatory" evidence="7">
    <location>
        <begin position="3"/>
        <end position="119"/>
    </location>
</feature>
<evidence type="ECO:0000256" key="6">
    <source>
        <dbReference type="PROSITE-ProRule" id="PRU00169"/>
    </source>
</evidence>
<evidence type="ECO:0000256" key="5">
    <source>
        <dbReference type="ARBA" id="ARBA00023163"/>
    </source>
</evidence>
<comment type="caution">
    <text evidence="8">The sequence shown here is derived from an EMBL/GenBank/DDBJ whole genome shotgun (WGS) entry which is preliminary data.</text>
</comment>
<dbReference type="InterPro" id="IPR001789">
    <property type="entry name" value="Sig_transdc_resp-reg_receiver"/>
</dbReference>
<dbReference type="InterPro" id="IPR050595">
    <property type="entry name" value="Bact_response_regulator"/>
</dbReference>
<dbReference type="PANTHER" id="PTHR44591">
    <property type="entry name" value="STRESS RESPONSE REGULATOR PROTEIN 1"/>
    <property type="match status" value="1"/>
</dbReference>
<feature type="modified residue" description="4-aspartylphosphate" evidence="6">
    <location>
        <position position="52"/>
    </location>
</feature>
<name>A0A1G2KCE9_9BACT</name>
<accession>A0A1G2KCE9</accession>
<keyword evidence="5" id="KW-0804">Transcription</keyword>